<accession>A0ABD2N577</accession>
<protein>
    <recommendedName>
        <fullName evidence="1">Reverse transcriptase domain-containing protein</fullName>
    </recommendedName>
</protein>
<sequence length="147" mass="16660">MNEKFLYGRSQIVGYKEFLFRVHRAVPSDVPQGSHLGPLLFNLFINDVSSLLNTKFLLFADDMKIYPVILVDSDKTYSQDQMECFSQLASSNSLSLNVEKCRVVTFHRLSSPLIGNYKLNDRMLNSESMVRDLGITLGSISKNIFVA</sequence>
<dbReference type="AlphaFoldDB" id="A0ABD2N577"/>
<feature type="domain" description="Reverse transcriptase" evidence="1">
    <location>
        <begin position="1"/>
        <end position="137"/>
    </location>
</feature>
<keyword evidence="3" id="KW-1185">Reference proteome</keyword>
<proteinExistence type="predicted"/>
<dbReference type="Pfam" id="PF00078">
    <property type="entry name" value="RVT_1"/>
    <property type="match status" value="1"/>
</dbReference>
<dbReference type="PROSITE" id="PS50878">
    <property type="entry name" value="RT_POL"/>
    <property type="match status" value="1"/>
</dbReference>
<dbReference type="InterPro" id="IPR000477">
    <property type="entry name" value="RT_dom"/>
</dbReference>
<name>A0ABD2N577_9CUCU</name>
<dbReference type="Proteomes" id="UP001516400">
    <property type="component" value="Unassembled WGS sequence"/>
</dbReference>
<evidence type="ECO:0000313" key="2">
    <source>
        <dbReference type="EMBL" id="KAL3273734.1"/>
    </source>
</evidence>
<dbReference type="PANTHER" id="PTHR33332">
    <property type="entry name" value="REVERSE TRANSCRIPTASE DOMAIN-CONTAINING PROTEIN"/>
    <property type="match status" value="1"/>
</dbReference>
<evidence type="ECO:0000313" key="3">
    <source>
        <dbReference type="Proteomes" id="UP001516400"/>
    </source>
</evidence>
<dbReference type="EMBL" id="JABFTP020000062">
    <property type="protein sequence ID" value="KAL3273734.1"/>
    <property type="molecule type" value="Genomic_DNA"/>
</dbReference>
<gene>
    <name evidence="2" type="ORF">HHI36_015163</name>
</gene>
<reference evidence="2 3" key="1">
    <citation type="journal article" date="2021" name="BMC Biol.">
        <title>Horizontally acquired antibacterial genes associated with adaptive radiation of ladybird beetles.</title>
        <authorList>
            <person name="Li H.S."/>
            <person name="Tang X.F."/>
            <person name="Huang Y.H."/>
            <person name="Xu Z.Y."/>
            <person name="Chen M.L."/>
            <person name="Du X.Y."/>
            <person name="Qiu B.Y."/>
            <person name="Chen P.T."/>
            <person name="Zhang W."/>
            <person name="Slipinski A."/>
            <person name="Escalona H.E."/>
            <person name="Waterhouse R.M."/>
            <person name="Zwick A."/>
            <person name="Pang H."/>
        </authorList>
    </citation>
    <scope>NUCLEOTIDE SEQUENCE [LARGE SCALE GENOMIC DNA]</scope>
    <source>
        <strain evidence="2">SYSU2018</strain>
    </source>
</reference>
<evidence type="ECO:0000259" key="1">
    <source>
        <dbReference type="PROSITE" id="PS50878"/>
    </source>
</evidence>
<organism evidence="2 3">
    <name type="scientific">Cryptolaemus montrouzieri</name>
    <dbReference type="NCBI Taxonomy" id="559131"/>
    <lineage>
        <taxon>Eukaryota</taxon>
        <taxon>Metazoa</taxon>
        <taxon>Ecdysozoa</taxon>
        <taxon>Arthropoda</taxon>
        <taxon>Hexapoda</taxon>
        <taxon>Insecta</taxon>
        <taxon>Pterygota</taxon>
        <taxon>Neoptera</taxon>
        <taxon>Endopterygota</taxon>
        <taxon>Coleoptera</taxon>
        <taxon>Polyphaga</taxon>
        <taxon>Cucujiformia</taxon>
        <taxon>Coccinelloidea</taxon>
        <taxon>Coccinellidae</taxon>
        <taxon>Scymninae</taxon>
        <taxon>Scymnini</taxon>
        <taxon>Cryptolaemus</taxon>
    </lineage>
</organism>
<comment type="caution">
    <text evidence="2">The sequence shown here is derived from an EMBL/GenBank/DDBJ whole genome shotgun (WGS) entry which is preliminary data.</text>
</comment>